<keyword evidence="2" id="KW-1185">Reference proteome</keyword>
<name>A0A0D0BHL6_9AGAR</name>
<dbReference type="HOGENOM" id="CLU_811474_0_0_1"/>
<dbReference type="Proteomes" id="UP000053593">
    <property type="component" value="Unassembled WGS sequence"/>
</dbReference>
<dbReference type="AlphaFoldDB" id="A0A0D0BHL6"/>
<reference evidence="1 2" key="1">
    <citation type="submission" date="2014-04" db="EMBL/GenBank/DDBJ databases">
        <title>Evolutionary Origins and Diversification of the Mycorrhizal Mutualists.</title>
        <authorList>
            <consortium name="DOE Joint Genome Institute"/>
            <consortium name="Mycorrhizal Genomics Consortium"/>
            <person name="Kohler A."/>
            <person name="Kuo A."/>
            <person name="Nagy L.G."/>
            <person name="Floudas D."/>
            <person name="Copeland A."/>
            <person name="Barry K.W."/>
            <person name="Cichocki N."/>
            <person name="Veneault-Fourrey C."/>
            <person name="LaButti K."/>
            <person name="Lindquist E.A."/>
            <person name="Lipzen A."/>
            <person name="Lundell T."/>
            <person name="Morin E."/>
            <person name="Murat C."/>
            <person name="Riley R."/>
            <person name="Ohm R."/>
            <person name="Sun H."/>
            <person name="Tunlid A."/>
            <person name="Henrissat B."/>
            <person name="Grigoriev I.V."/>
            <person name="Hibbett D.S."/>
            <person name="Martin F."/>
        </authorList>
    </citation>
    <scope>NUCLEOTIDE SEQUENCE [LARGE SCALE GENOMIC DNA]</scope>
    <source>
        <strain evidence="1 2">FD-317 M1</strain>
    </source>
</reference>
<sequence>MTINRINRGASCNANKQMLISLQAWSKKKESCTGRSMLVFDSSSRIEENILNGMHIVRKASEVDEKSGYIFFVIAGKECRGLDPQESANDEQVAVPRGIGVQARHPEALETDLPEKLAQPNLTRLQWHSSITDDIQAGLGSIDLRLPPMSSRFATGSTYSGPIPWLGCVVLQVVHGPYKSCQGAVQDVNHSLSSISGLTLRLQLFLSTTHGVNPSITIDYEDVHEVDTWKALAEKYPLKHNQSFFHPNCDYIPAVVDKPYIPQPMPELICPPTPQPPPSEDVFSDAESAAFWRFSPDDVECNSSHWILHPAFAGKHLFVSIDLSHSHFGGTSKWVQIDNGIA</sequence>
<proteinExistence type="predicted"/>
<organism evidence="1 2">
    <name type="scientific">Collybiopsis luxurians FD-317 M1</name>
    <dbReference type="NCBI Taxonomy" id="944289"/>
    <lineage>
        <taxon>Eukaryota</taxon>
        <taxon>Fungi</taxon>
        <taxon>Dikarya</taxon>
        <taxon>Basidiomycota</taxon>
        <taxon>Agaricomycotina</taxon>
        <taxon>Agaricomycetes</taxon>
        <taxon>Agaricomycetidae</taxon>
        <taxon>Agaricales</taxon>
        <taxon>Marasmiineae</taxon>
        <taxon>Omphalotaceae</taxon>
        <taxon>Collybiopsis</taxon>
        <taxon>Collybiopsis luxurians</taxon>
    </lineage>
</organism>
<accession>A0A0D0BHL6</accession>
<evidence type="ECO:0000313" key="1">
    <source>
        <dbReference type="EMBL" id="KIK54276.1"/>
    </source>
</evidence>
<evidence type="ECO:0000313" key="2">
    <source>
        <dbReference type="Proteomes" id="UP000053593"/>
    </source>
</evidence>
<gene>
    <name evidence="1" type="ORF">GYMLUDRAFT_249602</name>
</gene>
<dbReference type="EMBL" id="KN834817">
    <property type="protein sequence ID" value="KIK54276.1"/>
    <property type="molecule type" value="Genomic_DNA"/>
</dbReference>
<protein>
    <submittedName>
        <fullName evidence="1">Uncharacterized protein</fullName>
    </submittedName>
</protein>